<comment type="subcellular location">
    <subcellularLocation>
        <location evidence="1">Membrane</location>
        <topology evidence="1">Multi-pass membrane protein</topology>
    </subcellularLocation>
</comment>
<evidence type="ECO:0000313" key="6">
    <source>
        <dbReference type="EMBL" id="SDK84911.1"/>
    </source>
</evidence>
<keyword evidence="7" id="KW-1185">Reference proteome</keyword>
<evidence type="ECO:0000256" key="2">
    <source>
        <dbReference type="ARBA" id="ARBA00022692"/>
    </source>
</evidence>
<evidence type="ECO:0000313" key="7">
    <source>
        <dbReference type="Proteomes" id="UP000198662"/>
    </source>
</evidence>
<dbReference type="InterPro" id="IPR032808">
    <property type="entry name" value="DoxX"/>
</dbReference>
<dbReference type="GO" id="GO:0016020">
    <property type="term" value="C:membrane"/>
    <property type="evidence" value="ECO:0007669"/>
    <property type="project" value="UniProtKB-SubCell"/>
</dbReference>
<evidence type="ECO:0000256" key="4">
    <source>
        <dbReference type="ARBA" id="ARBA00023136"/>
    </source>
</evidence>
<dbReference type="Proteomes" id="UP000198662">
    <property type="component" value="Unassembled WGS sequence"/>
</dbReference>
<organism evidence="6 7">
    <name type="scientific">Glycomyces sambucus</name>
    <dbReference type="NCBI Taxonomy" id="380244"/>
    <lineage>
        <taxon>Bacteria</taxon>
        <taxon>Bacillati</taxon>
        <taxon>Actinomycetota</taxon>
        <taxon>Actinomycetes</taxon>
        <taxon>Glycomycetales</taxon>
        <taxon>Glycomycetaceae</taxon>
        <taxon>Glycomyces</taxon>
    </lineage>
</organism>
<dbReference type="RefSeq" id="WP_091045908.1">
    <property type="nucleotide sequence ID" value="NZ_FNGF01000002.1"/>
</dbReference>
<name>A0A1G9F942_9ACTN</name>
<dbReference type="STRING" id="380244.SAMN05216298_1651"/>
<dbReference type="Pfam" id="PF13564">
    <property type="entry name" value="DoxX_2"/>
    <property type="match status" value="1"/>
</dbReference>
<reference evidence="7" key="1">
    <citation type="submission" date="2016-10" db="EMBL/GenBank/DDBJ databases">
        <authorList>
            <person name="Varghese N."/>
            <person name="Submissions S."/>
        </authorList>
    </citation>
    <scope>NUCLEOTIDE SEQUENCE [LARGE SCALE GENOMIC DNA]</scope>
    <source>
        <strain evidence="7">CGMCC 4.3147</strain>
    </source>
</reference>
<feature type="transmembrane region" description="Helical" evidence="5">
    <location>
        <begin position="32"/>
        <end position="52"/>
    </location>
</feature>
<gene>
    <name evidence="6" type="ORF">SAMN05216298_1651</name>
</gene>
<keyword evidence="2 5" id="KW-0812">Transmembrane</keyword>
<evidence type="ECO:0000256" key="1">
    <source>
        <dbReference type="ARBA" id="ARBA00004141"/>
    </source>
</evidence>
<accession>A0A1G9F942</accession>
<dbReference type="EMBL" id="FNGF01000002">
    <property type="protein sequence ID" value="SDK84911.1"/>
    <property type="molecule type" value="Genomic_DNA"/>
</dbReference>
<proteinExistence type="predicted"/>
<evidence type="ECO:0000256" key="3">
    <source>
        <dbReference type="ARBA" id="ARBA00022989"/>
    </source>
</evidence>
<protein>
    <submittedName>
        <fullName evidence="6">Uncharacterized membrane protein</fullName>
    </submittedName>
</protein>
<dbReference type="PANTHER" id="PTHR36974:SF1">
    <property type="entry name" value="DOXX FAMILY MEMBRANE PROTEIN"/>
    <property type="match status" value="1"/>
</dbReference>
<dbReference type="AlphaFoldDB" id="A0A1G9F942"/>
<keyword evidence="3 5" id="KW-1133">Transmembrane helix</keyword>
<feature type="transmembrane region" description="Helical" evidence="5">
    <location>
        <begin position="93"/>
        <end position="112"/>
    </location>
</feature>
<sequence length="146" mass="14794">MAPIITLTAATLLARLAGLLGADALDDWQMCLRIGLAAMFALTGAVHFAPKFRDDMVRMVPPRLPAPAALVALTGVLELAGAAGLLVPATAPAAAACLALLLAAMFPANYSAAKRGVPLAGKPATPLGIRTAEQVLFIALCVLAAL</sequence>
<dbReference type="OrthoDB" id="129693at2"/>
<dbReference type="PANTHER" id="PTHR36974">
    <property type="entry name" value="MEMBRANE PROTEIN-RELATED"/>
    <property type="match status" value="1"/>
</dbReference>
<keyword evidence="4 5" id="KW-0472">Membrane</keyword>
<evidence type="ECO:0000256" key="5">
    <source>
        <dbReference type="SAM" id="Phobius"/>
    </source>
</evidence>
<feature type="transmembrane region" description="Helical" evidence="5">
    <location>
        <begin position="64"/>
        <end position="87"/>
    </location>
</feature>